<dbReference type="InterPro" id="IPR002313">
    <property type="entry name" value="Lys-tRNA-ligase_II"/>
</dbReference>
<dbReference type="Gene3D" id="3.30.930.10">
    <property type="entry name" value="Bira Bifunctional Protein, Domain 2"/>
    <property type="match status" value="1"/>
</dbReference>
<accession>A0AAV8UEC5</accession>
<dbReference type="NCBIfam" id="TIGR00499">
    <property type="entry name" value="lysS_bact"/>
    <property type="match status" value="1"/>
</dbReference>
<dbReference type="GO" id="GO:0006430">
    <property type="term" value="P:lysyl-tRNA aminoacylation"/>
    <property type="evidence" value="ECO:0007669"/>
    <property type="project" value="InterPro"/>
</dbReference>
<dbReference type="PANTHER" id="PTHR42918">
    <property type="entry name" value="LYSYL-TRNA SYNTHETASE"/>
    <property type="match status" value="1"/>
</dbReference>
<dbReference type="GO" id="GO:0000049">
    <property type="term" value="F:tRNA binding"/>
    <property type="evidence" value="ECO:0007669"/>
    <property type="project" value="TreeGrafter"/>
</dbReference>
<dbReference type="CDD" id="cd04322">
    <property type="entry name" value="LysRS_N"/>
    <property type="match status" value="1"/>
</dbReference>
<evidence type="ECO:0000256" key="8">
    <source>
        <dbReference type="ARBA" id="ARBA00023146"/>
    </source>
</evidence>
<protein>
    <recommendedName>
        <fullName evidence="2 11">Lysine--tRNA ligase</fullName>
        <ecNumber evidence="2 11">6.1.1.6</ecNumber>
    </recommendedName>
    <alternativeName>
        <fullName evidence="9 11">Lysyl-tRNA synthetase</fullName>
    </alternativeName>
</protein>
<keyword evidence="5" id="KW-0547">Nucleotide-binding</keyword>
<evidence type="ECO:0000256" key="12">
    <source>
        <dbReference type="SAM" id="MobiDB-lite"/>
    </source>
</evidence>
<dbReference type="Pfam" id="PF00152">
    <property type="entry name" value="tRNA-synt_2"/>
    <property type="match status" value="1"/>
</dbReference>
<evidence type="ECO:0000256" key="4">
    <source>
        <dbReference type="ARBA" id="ARBA00022723"/>
    </source>
</evidence>
<evidence type="ECO:0000259" key="13">
    <source>
        <dbReference type="PROSITE" id="PS50862"/>
    </source>
</evidence>
<dbReference type="GO" id="GO:0004824">
    <property type="term" value="F:lysine-tRNA ligase activity"/>
    <property type="evidence" value="ECO:0007669"/>
    <property type="project" value="UniProtKB-EC"/>
</dbReference>
<dbReference type="HAMAP" id="MF_00252">
    <property type="entry name" value="Lys_tRNA_synth_class2"/>
    <property type="match status" value="1"/>
</dbReference>
<evidence type="ECO:0000313" key="15">
    <source>
        <dbReference type="Proteomes" id="UP001157974"/>
    </source>
</evidence>
<evidence type="ECO:0000256" key="11">
    <source>
        <dbReference type="RuleBase" id="RU003748"/>
    </source>
</evidence>
<name>A0AAV8UEC5_9RHOD</name>
<comment type="caution">
    <text evidence="14">The sequence shown here is derived from an EMBL/GenBank/DDBJ whole genome shotgun (WGS) entry which is preliminary data.</text>
</comment>
<reference evidence="14 15" key="1">
    <citation type="journal article" date="2023" name="Nat. Commun.">
        <title>Origin of minicircular mitochondrial genomes in red algae.</title>
        <authorList>
            <person name="Lee Y."/>
            <person name="Cho C.H."/>
            <person name="Lee Y.M."/>
            <person name="Park S.I."/>
            <person name="Yang J.H."/>
            <person name="West J.A."/>
            <person name="Bhattacharya D."/>
            <person name="Yoon H.S."/>
        </authorList>
    </citation>
    <scope>NUCLEOTIDE SEQUENCE [LARGE SCALE GENOMIC DNA]</scope>
    <source>
        <strain evidence="14 15">CCMP1338</strain>
        <tissue evidence="14">Whole cell</tissue>
    </source>
</reference>
<dbReference type="InterPro" id="IPR045864">
    <property type="entry name" value="aa-tRNA-synth_II/BPL/LPL"/>
</dbReference>
<dbReference type="InterPro" id="IPR004364">
    <property type="entry name" value="Aa-tRNA-synt_II"/>
</dbReference>
<organism evidence="14 15">
    <name type="scientific">Rhodosorus marinus</name>
    <dbReference type="NCBI Taxonomy" id="101924"/>
    <lineage>
        <taxon>Eukaryota</taxon>
        <taxon>Rhodophyta</taxon>
        <taxon>Stylonematophyceae</taxon>
        <taxon>Stylonematales</taxon>
        <taxon>Stylonemataceae</taxon>
        <taxon>Rhodosorus</taxon>
    </lineage>
</organism>
<evidence type="ECO:0000256" key="9">
    <source>
        <dbReference type="ARBA" id="ARBA00030563"/>
    </source>
</evidence>
<dbReference type="CDD" id="cd00775">
    <property type="entry name" value="LysRS_core"/>
    <property type="match status" value="1"/>
</dbReference>
<feature type="domain" description="Aminoacyl-transfer RNA synthetases class-II family profile" evidence="13">
    <location>
        <begin position="205"/>
        <end position="523"/>
    </location>
</feature>
<dbReference type="PANTHER" id="PTHR42918:SF15">
    <property type="entry name" value="LYSINE--TRNA LIGASE, CHLOROPLASTIC_MITOCHONDRIAL"/>
    <property type="match status" value="1"/>
</dbReference>
<dbReference type="NCBIfam" id="NF001756">
    <property type="entry name" value="PRK00484.1"/>
    <property type="match status" value="1"/>
</dbReference>
<sequence>MCTSSDSSATQVASSQGKNSGSGAKSKDGGSGEFRAARLAKLDQMREAGVNPFAYECPAAQPAASIQQTYSYLAAGEESEDGNELVVAGRIYLRRVFGKLAFFTVKDDSGSIQLYCDKKKVEANMGEGSFKTLKAFLDTGDIITAKGVAKRTEKGELSINISEYSVLTKALQPLPDKFHGFTDIEKRYRQRHLDLICNESSKTALRARSKIVSRIRRYLEDRDFIEVETPVFHTQAGGAEAKPFETYHNSLERDLILRIATELHLKRLVVGGFERIFEVGRVFRNEGISTRHNPEFTSLELYQAYADYNDMMDLTEDLICDAAENVVGSTEVEYQGTSISLSKPWRRVSMHQLVEEKLGSSVSSFSSLDDLRKAAIDAGVEGGIVEGVETTGELVAKMFEELCEAELVQPTFVTDYPKEVSPLAKPHRALDGLTERFELYIVGRETANAFSELTDPIDQRERFEAQARKKEAGDEEACGVDEDFLVALEQGMPPTGGLGIGIDRLVMLLTNSASIRYATDSDPTSTSLSEITSLLTDPWHHLLNHLYLVNSFRDIIAFPALRN</sequence>
<dbReference type="Proteomes" id="UP001157974">
    <property type="component" value="Unassembled WGS sequence"/>
</dbReference>
<keyword evidence="15" id="KW-1185">Reference proteome</keyword>
<evidence type="ECO:0000256" key="3">
    <source>
        <dbReference type="ARBA" id="ARBA00022598"/>
    </source>
</evidence>
<evidence type="ECO:0000256" key="5">
    <source>
        <dbReference type="ARBA" id="ARBA00022741"/>
    </source>
</evidence>
<keyword evidence="6" id="KW-0067">ATP-binding</keyword>
<feature type="compositionally biased region" description="Low complexity" evidence="12">
    <location>
        <begin position="1"/>
        <end position="24"/>
    </location>
</feature>
<dbReference type="SUPFAM" id="SSF55681">
    <property type="entry name" value="Class II aaRS and biotin synthetases"/>
    <property type="match status" value="1"/>
</dbReference>
<dbReference type="PROSITE" id="PS50862">
    <property type="entry name" value="AA_TRNA_LIGASE_II"/>
    <property type="match status" value="1"/>
</dbReference>
<dbReference type="SUPFAM" id="SSF50249">
    <property type="entry name" value="Nucleic acid-binding proteins"/>
    <property type="match status" value="1"/>
</dbReference>
<dbReference type="InterPro" id="IPR018149">
    <property type="entry name" value="Lys-tRNA-synth_II_C"/>
</dbReference>
<evidence type="ECO:0000256" key="7">
    <source>
        <dbReference type="ARBA" id="ARBA00022917"/>
    </source>
</evidence>
<dbReference type="GO" id="GO:0046872">
    <property type="term" value="F:metal ion binding"/>
    <property type="evidence" value="ECO:0007669"/>
    <property type="project" value="UniProtKB-KW"/>
</dbReference>
<dbReference type="FunFam" id="2.40.50.140:FF:000024">
    <property type="entry name" value="Lysine--tRNA ligase"/>
    <property type="match status" value="1"/>
</dbReference>
<keyword evidence="7" id="KW-0648">Protein biosynthesis</keyword>
<evidence type="ECO:0000256" key="1">
    <source>
        <dbReference type="ARBA" id="ARBA00008226"/>
    </source>
</evidence>
<evidence type="ECO:0000256" key="2">
    <source>
        <dbReference type="ARBA" id="ARBA00013166"/>
    </source>
</evidence>
<proteinExistence type="inferred from homology"/>
<evidence type="ECO:0000256" key="6">
    <source>
        <dbReference type="ARBA" id="ARBA00022840"/>
    </source>
</evidence>
<dbReference type="Gene3D" id="2.40.50.140">
    <property type="entry name" value="Nucleic acid-binding proteins"/>
    <property type="match status" value="1"/>
</dbReference>
<dbReference type="PRINTS" id="PR00982">
    <property type="entry name" value="TRNASYNTHLYS"/>
</dbReference>
<keyword evidence="3" id="KW-0436">Ligase</keyword>
<keyword evidence="4" id="KW-0479">Metal-binding</keyword>
<dbReference type="Pfam" id="PF01336">
    <property type="entry name" value="tRNA_anti-codon"/>
    <property type="match status" value="1"/>
</dbReference>
<dbReference type="GO" id="GO:0005524">
    <property type="term" value="F:ATP binding"/>
    <property type="evidence" value="ECO:0007669"/>
    <property type="project" value="UniProtKB-KW"/>
</dbReference>
<evidence type="ECO:0000313" key="14">
    <source>
        <dbReference type="EMBL" id="KAJ8900840.1"/>
    </source>
</evidence>
<evidence type="ECO:0000256" key="10">
    <source>
        <dbReference type="ARBA" id="ARBA00048573"/>
    </source>
</evidence>
<feature type="region of interest" description="Disordered" evidence="12">
    <location>
        <begin position="1"/>
        <end position="32"/>
    </location>
</feature>
<dbReference type="InterPro" id="IPR012340">
    <property type="entry name" value="NA-bd_OB-fold"/>
</dbReference>
<dbReference type="EC" id="6.1.1.6" evidence="2 11"/>
<gene>
    <name evidence="14" type="ORF">NDN08_000139</name>
</gene>
<comment type="catalytic activity">
    <reaction evidence="10 11">
        <text>tRNA(Lys) + L-lysine + ATP = L-lysyl-tRNA(Lys) + AMP + diphosphate</text>
        <dbReference type="Rhea" id="RHEA:20792"/>
        <dbReference type="Rhea" id="RHEA-COMP:9696"/>
        <dbReference type="Rhea" id="RHEA-COMP:9697"/>
        <dbReference type="ChEBI" id="CHEBI:30616"/>
        <dbReference type="ChEBI" id="CHEBI:32551"/>
        <dbReference type="ChEBI" id="CHEBI:33019"/>
        <dbReference type="ChEBI" id="CHEBI:78442"/>
        <dbReference type="ChEBI" id="CHEBI:78529"/>
        <dbReference type="ChEBI" id="CHEBI:456215"/>
        <dbReference type="EC" id="6.1.1.6"/>
    </reaction>
</comment>
<comment type="similarity">
    <text evidence="1">Belongs to the class-II aminoacyl-tRNA synthetase family.</text>
</comment>
<dbReference type="InterPro" id="IPR004365">
    <property type="entry name" value="NA-bd_OB_tRNA"/>
</dbReference>
<keyword evidence="8" id="KW-0030">Aminoacyl-tRNA synthetase</keyword>
<dbReference type="InterPro" id="IPR006195">
    <property type="entry name" value="aa-tRNA-synth_II"/>
</dbReference>
<dbReference type="AlphaFoldDB" id="A0AAV8UEC5"/>
<dbReference type="GO" id="GO:0005829">
    <property type="term" value="C:cytosol"/>
    <property type="evidence" value="ECO:0007669"/>
    <property type="project" value="TreeGrafter"/>
</dbReference>
<dbReference type="InterPro" id="IPR044136">
    <property type="entry name" value="Lys-tRNA-ligase_II_N"/>
</dbReference>
<dbReference type="EMBL" id="JAMWBK010000013">
    <property type="protein sequence ID" value="KAJ8900840.1"/>
    <property type="molecule type" value="Genomic_DNA"/>
</dbReference>